<feature type="domain" description="Saccharopine dehydrogenase-like C-terminal" evidence="2">
    <location>
        <begin position="132"/>
        <end position="384"/>
    </location>
</feature>
<dbReference type="PANTHER" id="PTHR43796">
    <property type="entry name" value="CARBOXYNORSPERMIDINE SYNTHASE"/>
    <property type="match status" value="1"/>
</dbReference>
<dbReference type="AlphaFoldDB" id="A0A3M8DHL2"/>
<feature type="domain" description="Saccharopine dehydrogenase NADP binding" evidence="1">
    <location>
        <begin position="3"/>
        <end position="125"/>
    </location>
</feature>
<sequence length="402" mass="44335">MNIAIVGAGAVGHVAAMEAIKTTYVKKLVVADISPQAAEHLAQKLRGKTTIDIVTARVDASDTESVAAILSDIDVLVHAGIPQYNFTVMEACIRTKTNYIDMAADSPTWLLKQLEWDDRFKAAGILGIMGLGCDPGFTNIAARYAVDQLDTVKSITVLDGDKSVVDYEGFCAYFSPQTAIKECLAKPNYWSKEEGMQFDAKPFTRQDEYEFPEPIGWLDCYRVEHEEVATLGETIGRAKGCELVEFMYALHPDYVNTLKVLSYLGLDGDEPIKVDGTDVIPLHVVVTSMPKPQDLAGKIHGFSCIGTVVKGMKDGELVELFVYSMVNHDEVYLRMNTQATVFQTGVPPIVAIDMMAEGLLNQTGCIPPEMIDPIPFLARLETRGMKWYVSKKTTPVYERIEA</sequence>
<dbReference type="Gene3D" id="3.30.360.10">
    <property type="entry name" value="Dihydrodipicolinate Reductase, domain 2"/>
    <property type="match status" value="1"/>
</dbReference>
<dbReference type="Pfam" id="PF03435">
    <property type="entry name" value="Sacchrp_dh_NADP"/>
    <property type="match status" value="1"/>
</dbReference>
<dbReference type="Gene3D" id="3.40.50.720">
    <property type="entry name" value="NAD(P)-binding Rossmann-like Domain"/>
    <property type="match status" value="1"/>
</dbReference>
<evidence type="ECO:0000313" key="3">
    <source>
        <dbReference type="EMBL" id="RNB87498.1"/>
    </source>
</evidence>
<comment type="caution">
    <text evidence="3">The sequence shown here is derived from an EMBL/GenBank/DDBJ whole genome shotgun (WGS) entry which is preliminary data.</text>
</comment>
<accession>A0A3M8DHL2</accession>
<evidence type="ECO:0000259" key="1">
    <source>
        <dbReference type="Pfam" id="PF03435"/>
    </source>
</evidence>
<dbReference type="EMBL" id="RHHQ01000012">
    <property type="protein sequence ID" value="RNB87498.1"/>
    <property type="molecule type" value="Genomic_DNA"/>
</dbReference>
<dbReference type="OrthoDB" id="9769367at2"/>
<evidence type="ECO:0000259" key="2">
    <source>
        <dbReference type="Pfam" id="PF16653"/>
    </source>
</evidence>
<dbReference type="RefSeq" id="WP_122919193.1">
    <property type="nucleotide sequence ID" value="NZ_RHHQ01000012.1"/>
</dbReference>
<dbReference type="InterPro" id="IPR005097">
    <property type="entry name" value="Sacchrp_dh_NADP-bd"/>
</dbReference>
<keyword evidence="4" id="KW-1185">Reference proteome</keyword>
<proteinExistence type="predicted"/>
<dbReference type="SUPFAM" id="SSF51735">
    <property type="entry name" value="NAD(P)-binding Rossmann-fold domains"/>
    <property type="match status" value="1"/>
</dbReference>
<reference evidence="3 4" key="1">
    <citation type="submission" date="2018-10" db="EMBL/GenBank/DDBJ databases">
        <title>Phylogenomics of Brevibacillus.</title>
        <authorList>
            <person name="Dunlap C."/>
        </authorList>
    </citation>
    <scope>NUCLEOTIDE SEQUENCE [LARGE SCALE GENOMIC DNA]</scope>
    <source>
        <strain evidence="3 4">JCM 15716</strain>
    </source>
</reference>
<gene>
    <name evidence="3" type="ORF">EDM56_15560</name>
</gene>
<dbReference type="PANTHER" id="PTHR43796:SF2">
    <property type="entry name" value="CARBOXYNORSPERMIDINE SYNTHASE"/>
    <property type="match status" value="1"/>
</dbReference>
<dbReference type="InterPro" id="IPR036291">
    <property type="entry name" value="NAD(P)-bd_dom_sf"/>
</dbReference>
<organism evidence="3 4">
    <name type="scientific">Brevibacillus fluminis</name>
    <dbReference type="NCBI Taxonomy" id="511487"/>
    <lineage>
        <taxon>Bacteria</taxon>
        <taxon>Bacillati</taxon>
        <taxon>Bacillota</taxon>
        <taxon>Bacilli</taxon>
        <taxon>Bacillales</taxon>
        <taxon>Paenibacillaceae</taxon>
        <taxon>Brevibacillus</taxon>
    </lineage>
</organism>
<name>A0A3M8DHL2_9BACL</name>
<dbReference type="Proteomes" id="UP000271031">
    <property type="component" value="Unassembled WGS sequence"/>
</dbReference>
<dbReference type="InterPro" id="IPR032095">
    <property type="entry name" value="Sacchrp_dh-like_C"/>
</dbReference>
<protein>
    <submittedName>
        <fullName evidence="3">Saccharopine dehydrogenase-like oxidoreductase</fullName>
    </submittedName>
</protein>
<dbReference type="Pfam" id="PF16653">
    <property type="entry name" value="Sacchrp_dh_C"/>
    <property type="match status" value="1"/>
</dbReference>
<evidence type="ECO:0000313" key="4">
    <source>
        <dbReference type="Proteomes" id="UP000271031"/>
    </source>
</evidence>